<dbReference type="EMBL" id="JAVRHP010000020">
    <property type="protein sequence ID" value="MDT0649645.1"/>
    <property type="molecule type" value="Genomic_DNA"/>
</dbReference>
<proteinExistence type="predicted"/>
<evidence type="ECO:0000313" key="3">
    <source>
        <dbReference type="Proteomes" id="UP001248819"/>
    </source>
</evidence>
<dbReference type="SUPFAM" id="SSF55729">
    <property type="entry name" value="Acyl-CoA N-acyltransferases (Nat)"/>
    <property type="match status" value="1"/>
</dbReference>
<dbReference type="CDD" id="cd04301">
    <property type="entry name" value="NAT_SF"/>
    <property type="match status" value="1"/>
</dbReference>
<dbReference type="PANTHER" id="PTHR43328:SF1">
    <property type="entry name" value="N-ACETYLTRANSFERASE DOMAIN-CONTAINING PROTEIN"/>
    <property type="match status" value="1"/>
</dbReference>
<dbReference type="Proteomes" id="UP001248819">
    <property type="component" value="Unassembled WGS sequence"/>
</dbReference>
<feature type="domain" description="N-acetyltransferase" evidence="1">
    <location>
        <begin position="3"/>
        <end position="144"/>
    </location>
</feature>
<dbReference type="InterPro" id="IPR016181">
    <property type="entry name" value="Acyl_CoA_acyltransferase"/>
</dbReference>
<comment type="caution">
    <text evidence="2">The sequence shown here is derived from an EMBL/GenBank/DDBJ whole genome shotgun (WGS) entry which is preliminary data.</text>
</comment>
<dbReference type="PANTHER" id="PTHR43328">
    <property type="entry name" value="ACETYLTRANSFERASE-RELATED"/>
    <property type="match status" value="1"/>
</dbReference>
<dbReference type="Gene3D" id="3.40.630.30">
    <property type="match status" value="1"/>
</dbReference>
<evidence type="ECO:0000259" key="1">
    <source>
        <dbReference type="PROSITE" id="PS51186"/>
    </source>
</evidence>
<dbReference type="Pfam" id="PF13302">
    <property type="entry name" value="Acetyltransf_3"/>
    <property type="match status" value="1"/>
</dbReference>
<keyword evidence="3" id="KW-1185">Reference proteome</keyword>
<gene>
    <name evidence="2" type="ORF">RM529_05780</name>
</gene>
<accession>A0ABU3CUQ9</accession>
<sequence>MKLQLRRLEDKDCLLLFEWINDPEVRRNAFNSKEINLEEHKEWFYNIRKSDYSKIYVLEQENEPIGQIRFDREKDYWKISYSIDRRYRGQGLGTRILELGISKIKGKFRAWVKNGNPKSKKVFEKLGFVQVDRSEESVEYEIIT</sequence>
<dbReference type="PROSITE" id="PS51186">
    <property type="entry name" value="GNAT"/>
    <property type="match status" value="1"/>
</dbReference>
<evidence type="ECO:0000313" key="2">
    <source>
        <dbReference type="EMBL" id="MDT0649645.1"/>
    </source>
</evidence>
<protein>
    <submittedName>
        <fullName evidence="2">GNAT family N-acetyltransferase</fullName>
    </submittedName>
</protein>
<dbReference type="InterPro" id="IPR000182">
    <property type="entry name" value="GNAT_dom"/>
</dbReference>
<reference evidence="2 3" key="1">
    <citation type="submission" date="2023-09" db="EMBL/GenBank/DDBJ databases">
        <authorList>
            <person name="Rey-Velasco X."/>
        </authorList>
    </citation>
    <scope>NUCLEOTIDE SEQUENCE [LARGE SCALE GENOMIC DNA]</scope>
    <source>
        <strain evidence="2 3">F297</strain>
    </source>
</reference>
<organism evidence="2 3">
    <name type="scientific">Autumnicola edwardsiae</name>
    <dbReference type="NCBI Taxonomy" id="3075594"/>
    <lineage>
        <taxon>Bacteria</taxon>
        <taxon>Pseudomonadati</taxon>
        <taxon>Bacteroidota</taxon>
        <taxon>Flavobacteriia</taxon>
        <taxon>Flavobacteriales</taxon>
        <taxon>Flavobacteriaceae</taxon>
        <taxon>Autumnicola</taxon>
    </lineage>
</organism>
<dbReference type="RefSeq" id="WP_311483806.1">
    <property type="nucleotide sequence ID" value="NZ_JAVRHP010000020.1"/>
</dbReference>
<name>A0ABU3CUQ9_9FLAO</name>